<keyword evidence="3" id="KW-1185">Reference proteome</keyword>
<feature type="region of interest" description="Disordered" evidence="1">
    <location>
        <begin position="1"/>
        <end position="34"/>
    </location>
</feature>
<sequence>MNADEFRSNRRPAAERGVPVRRPRKVARPALPAGPGRDLRDSLYTLYEAAGCPTMQDIAARITADDRLDGCPAKDKINRMIRTGECSTKDDSLAVAMTLARLAGQDVHLVATRFTQLWTSVTTGQPITPEPSRLGSPVSQCDPFLLGVHHPIDSVSSGRRLERLPSYRQRPVDTTIREASTSVLAGESRLVTLVGGPATGKSRACWELVRKIDAEQPGRWRIWHPYDPTRPQAAITALDQVGPHTIVWLNDAHHYLDTGASPLGEQIAARLRTLLHDPGRRPILVLATAWPHYWSQFTTAARPGQPDPHAQVRDLLTGTAIFMPATFSARQLAELAGSDIDPRLREAARRAENGRIVQYLAGAPALDAHYRAAPPAARAVLEAAMDARRLGYPVGLSRALLKGAAPGYLDDHDWDALADDWLDHALAYTAIPCNGTRGPLTAIRPRPQELTTIDLERRYRLADSLEHTARLERAAIYPPETLWAALAANVTDPALLRHLGEQAWRRLRFQQAIQFYNLAAGLGEPRAVTDLATVLHHAGDKAGAERLLLQAADGGDDAALQVLASRREQAKDPAGAETILLRAAEGGSNDALLSAADLRRTAGDLLGAQILCRRAVDRGSTDAMVALAGIRERLGDSLGADRLLRQAVDNGDPMALQWLFQRRINAHDIAGAEQLCHAAIDLEMPEAWLLLAELRQQQGDLAGAIAQLEAAADRRITNAVMALAKLTENGGDPEAAEVLYRQAAELGNARAWSELAYRRDRANDQAGAEAVCREAAEHGVTRPLLWLASLHEKSRDIAGAEALYQLAADHGDNDALLDLASLRADSAGPAGAEATYRQAANRGDLAALIGWHELLQQTGHKKLARQLERYGLTPEGDIASTLHYRTGDVAMH</sequence>
<dbReference type="InterPro" id="IPR050767">
    <property type="entry name" value="Sel1_AlgK"/>
</dbReference>
<organism evidence="2 3">
    <name type="scientific">Paractinoplanes pyxinae</name>
    <dbReference type="NCBI Taxonomy" id="2997416"/>
    <lineage>
        <taxon>Bacteria</taxon>
        <taxon>Bacillati</taxon>
        <taxon>Actinomycetota</taxon>
        <taxon>Actinomycetes</taxon>
        <taxon>Micromonosporales</taxon>
        <taxon>Micromonosporaceae</taxon>
        <taxon>Paractinoplanes</taxon>
    </lineage>
</organism>
<dbReference type="SUPFAM" id="SSF81901">
    <property type="entry name" value="HCP-like"/>
    <property type="match status" value="2"/>
</dbReference>
<proteinExistence type="predicted"/>
<dbReference type="EMBL" id="JAPNTZ010000009">
    <property type="protein sequence ID" value="MCY1141577.1"/>
    <property type="molecule type" value="Genomic_DNA"/>
</dbReference>
<dbReference type="InterPro" id="IPR006597">
    <property type="entry name" value="Sel1-like"/>
</dbReference>
<evidence type="ECO:0000256" key="1">
    <source>
        <dbReference type="SAM" id="MobiDB-lite"/>
    </source>
</evidence>
<feature type="compositionally biased region" description="Basic and acidic residues" evidence="1">
    <location>
        <begin position="1"/>
        <end position="14"/>
    </location>
</feature>
<evidence type="ECO:0000313" key="3">
    <source>
        <dbReference type="Proteomes" id="UP001151002"/>
    </source>
</evidence>
<dbReference type="InterPro" id="IPR011990">
    <property type="entry name" value="TPR-like_helical_dom_sf"/>
</dbReference>
<dbReference type="RefSeq" id="WP_267565969.1">
    <property type="nucleotide sequence ID" value="NZ_JAPNTZ010000009.1"/>
</dbReference>
<dbReference type="SMART" id="SM00671">
    <property type="entry name" value="SEL1"/>
    <property type="match status" value="3"/>
</dbReference>
<protein>
    <submittedName>
        <fullName evidence="2">Uncharacterized protein</fullName>
    </submittedName>
</protein>
<dbReference type="PANTHER" id="PTHR11102">
    <property type="entry name" value="SEL-1-LIKE PROTEIN"/>
    <property type="match status" value="1"/>
</dbReference>
<accession>A0ABT4B4Z7</accession>
<evidence type="ECO:0000313" key="2">
    <source>
        <dbReference type="EMBL" id="MCY1141577.1"/>
    </source>
</evidence>
<name>A0ABT4B4Z7_9ACTN</name>
<dbReference type="Gene3D" id="1.25.40.10">
    <property type="entry name" value="Tetratricopeptide repeat domain"/>
    <property type="match status" value="2"/>
</dbReference>
<gene>
    <name evidence="2" type="ORF">OWR29_26565</name>
</gene>
<dbReference type="PANTHER" id="PTHR11102:SF160">
    <property type="entry name" value="ERAD-ASSOCIATED E3 UBIQUITIN-PROTEIN LIGASE COMPONENT HRD3"/>
    <property type="match status" value="1"/>
</dbReference>
<dbReference type="Proteomes" id="UP001151002">
    <property type="component" value="Unassembled WGS sequence"/>
</dbReference>
<reference evidence="2" key="1">
    <citation type="submission" date="2022-11" db="EMBL/GenBank/DDBJ databases">
        <authorList>
            <person name="Somphong A."/>
            <person name="Phongsopitanun W."/>
        </authorList>
    </citation>
    <scope>NUCLEOTIDE SEQUENCE</scope>
    <source>
        <strain evidence="2">Pm04-4</strain>
    </source>
</reference>
<comment type="caution">
    <text evidence="2">The sequence shown here is derived from an EMBL/GenBank/DDBJ whole genome shotgun (WGS) entry which is preliminary data.</text>
</comment>